<reference evidence="2 3" key="1">
    <citation type="journal article" date="2019" name="Int. J. Syst. Evol. Microbiol.">
        <title>The Global Catalogue of Microorganisms (GCM) 10K type strain sequencing project: providing services to taxonomists for standard genome sequencing and annotation.</title>
        <authorList>
            <consortium name="The Broad Institute Genomics Platform"/>
            <consortium name="The Broad Institute Genome Sequencing Center for Infectious Disease"/>
            <person name="Wu L."/>
            <person name="Ma J."/>
        </authorList>
    </citation>
    <scope>NUCLEOTIDE SEQUENCE [LARGE SCALE GENOMIC DNA]</scope>
    <source>
        <strain evidence="2 3">JCM 11269</strain>
    </source>
</reference>
<comment type="caution">
    <text evidence="2">The sequence shown here is derived from an EMBL/GenBank/DDBJ whole genome shotgun (WGS) entry which is preliminary data.</text>
</comment>
<gene>
    <name evidence="2" type="ORF">GCM10009564_09040</name>
</gene>
<evidence type="ECO:0000313" key="2">
    <source>
        <dbReference type="EMBL" id="GAA1005124.1"/>
    </source>
</evidence>
<sequence>MSAEIMRPPFALNPGSGPPGRARPLRTDPIMRGRARAQGFPSRAYGLGNARGTASSGGSTTSLSGPPLTKGVQVTEVRPAMLCVPGGRPVRASGTRTRYRPS</sequence>
<keyword evidence="3" id="KW-1185">Reference proteome</keyword>
<organism evidence="2 3">
    <name type="scientific">Streptomyces thermogriseus</name>
    <dbReference type="NCBI Taxonomy" id="75292"/>
    <lineage>
        <taxon>Bacteria</taxon>
        <taxon>Bacillati</taxon>
        <taxon>Actinomycetota</taxon>
        <taxon>Actinomycetes</taxon>
        <taxon>Kitasatosporales</taxon>
        <taxon>Streptomycetaceae</taxon>
        <taxon>Streptomyces</taxon>
    </lineage>
</organism>
<feature type="compositionally biased region" description="Low complexity" evidence="1">
    <location>
        <begin position="52"/>
        <end position="69"/>
    </location>
</feature>
<dbReference type="EMBL" id="BAAAHU010000005">
    <property type="protein sequence ID" value="GAA1005124.1"/>
    <property type="molecule type" value="Genomic_DNA"/>
</dbReference>
<protein>
    <submittedName>
        <fullName evidence="2">Uncharacterized protein</fullName>
    </submittedName>
</protein>
<accession>A0ABN1SU62</accession>
<feature type="region of interest" description="Disordered" evidence="1">
    <location>
        <begin position="1"/>
        <end position="72"/>
    </location>
</feature>
<proteinExistence type="predicted"/>
<name>A0ABN1SU62_9ACTN</name>
<evidence type="ECO:0000256" key="1">
    <source>
        <dbReference type="SAM" id="MobiDB-lite"/>
    </source>
</evidence>
<dbReference type="Proteomes" id="UP001501072">
    <property type="component" value="Unassembled WGS sequence"/>
</dbReference>
<evidence type="ECO:0000313" key="3">
    <source>
        <dbReference type="Proteomes" id="UP001501072"/>
    </source>
</evidence>